<dbReference type="Proteomes" id="UP000286680">
    <property type="component" value="Unassembled WGS sequence"/>
</dbReference>
<feature type="transmembrane region" description="Helical" evidence="1">
    <location>
        <begin position="37"/>
        <end position="60"/>
    </location>
</feature>
<accession>A0AA94JF20</accession>
<name>A0AA94JF20_9GAMM</name>
<evidence type="ECO:0000313" key="3">
    <source>
        <dbReference type="Proteomes" id="UP000286680"/>
    </source>
</evidence>
<feature type="transmembrane region" description="Helical" evidence="1">
    <location>
        <begin position="72"/>
        <end position="89"/>
    </location>
</feature>
<dbReference type="AlphaFoldDB" id="A0AA94JF20"/>
<evidence type="ECO:0000313" key="2">
    <source>
        <dbReference type="EMBL" id="RUO45511.1"/>
    </source>
</evidence>
<keyword evidence="1" id="KW-0812">Transmembrane</keyword>
<reference evidence="3" key="1">
    <citation type="journal article" date="2018" name="Front. Microbiol.">
        <title>Genome-Based Analysis Reveals the Taxonomy and Diversity of the Family Idiomarinaceae.</title>
        <authorList>
            <person name="Liu Y."/>
            <person name="Lai Q."/>
            <person name="Shao Z."/>
        </authorList>
    </citation>
    <scope>NUCLEOTIDE SEQUENCE [LARGE SCALE GENOMIC DNA]</scope>
    <source>
        <strain evidence="3">SN-14</strain>
    </source>
</reference>
<organism evidence="2 3">
    <name type="scientific">Idiomarina aquatica</name>
    <dbReference type="NCBI Taxonomy" id="1327752"/>
    <lineage>
        <taxon>Bacteria</taxon>
        <taxon>Pseudomonadati</taxon>
        <taxon>Pseudomonadota</taxon>
        <taxon>Gammaproteobacteria</taxon>
        <taxon>Alteromonadales</taxon>
        <taxon>Idiomarinaceae</taxon>
        <taxon>Idiomarina</taxon>
    </lineage>
</organism>
<keyword evidence="1" id="KW-1133">Transmembrane helix</keyword>
<keyword evidence="3" id="KW-1185">Reference proteome</keyword>
<sequence>MKTAIIIGKCVFAVIWLALFAVLAGFAGDIGSQTYALVALLLAVMVIMHLLLLGTFVAIMKPQMLWKKGDSWQILAFGIFAWLAIFKRTNDHQSSSN</sequence>
<gene>
    <name evidence="2" type="ORF">CWE23_05795</name>
</gene>
<evidence type="ECO:0000256" key="1">
    <source>
        <dbReference type="SAM" id="Phobius"/>
    </source>
</evidence>
<protein>
    <submittedName>
        <fullName evidence="2">DUF1145 domain-containing protein</fullName>
    </submittedName>
</protein>
<comment type="caution">
    <text evidence="2">The sequence shown here is derived from an EMBL/GenBank/DDBJ whole genome shotgun (WGS) entry which is preliminary data.</text>
</comment>
<dbReference type="EMBL" id="PIPS01000001">
    <property type="protein sequence ID" value="RUO45511.1"/>
    <property type="molecule type" value="Genomic_DNA"/>
</dbReference>
<dbReference type="RefSeq" id="WP_105305436.1">
    <property type="nucleotide sequence ID" value="NZ_PIPS01000001.1"/>
</dbReference>
<keyword evidence="1" id="KW-0472">Membrane</keyword>
<proteinExistence type="predicted"/>